<name>A0ABZ2MES8_9MICO</name>
<feature type="transmembrane region" description="Helical" evidence="1">
    <location>
        <begin position="229"/>
        <end position="248"/>
    </location>
</feature>
<evidence type="ECO:0000313" key="3">
    <source>
        <dbReference type="Proteomes" id="UP001382727"/>
    </source>
</evidence>
<keyword evidence="1" id="KW-1133">Transmembrane helix</keyword>
<keyword evidence="3" id="KW-1185">Reference proteome</keyword>
<gene>
    <name evidence="2" type="ORF">V1351_10975</name>
</gene>
<dbReference type="PANTHER" id="PTHR36844">
    <property type="entry name" value="PROTEASE PRSW"/>
    <property type="match status" value="1"/>
</dbReference>
<feature type="transmembrane region" description="Helical" evidence="1">
    <location>
        <begin position="76"/>
        <end position="98"/>
    </location>
</feature>
<feature type="transmembrane region" description="Helical" evidence="1">
    <location>
        <begin position="149"/>
        <end position="173"/>
    </location>
</feature>
<dbReference type="Pfam" id="PF13367">
    <property type="entry name" value="PrsW-protease"/>
    <property type="match status" value="1"/>
</dbReference>
<feature type="transmembrane region" description="Helical" evidence="1">
    <location>
        <begin position="49"/>
        <end position="70"/>
    </location>
</feature>
<keyword evidence="2" id="KW-0482">Metalloprotease</keyword>
<accession>A0ABZ2MES8</accession>
<reference evidence="2 3" key="1">
    <citation type="submission" date="2024-02" db="EMBL/GenBank/DDBJ databases">
        <title>Janibacter sp. nov., isolated from gut of marine sandworm.</title>
        <authorList>
            <person name="Kim B."/>
            <person name="Jun M.O."/>
            <person name="Shin N.-R."/>
        </authorList>
    </citation>
    <scope>NUCLEOTIDE SEQUENCE [LARGE SCALE GENOMIC DNA]</scope>
    <source>
        <strain evidence="2 3">A1S7</strain>
    </source>
</reference>
<keyword evidence="1" id="KW-0472">Membrane</keyword>
<organism evidence="2 3">
    <name type="scientific">Janibacter alittae</name>
    <dbReference type="NCBI Taxonomy" id="3115209"/>
    <lineage>
        <taxon>Bacteria</taxon>
        <taxon>Bacillati</taxon>
        <taxon>Actinomycetota</taxon>
        <taxon>Actinomycetes</taxon>
        <taxon>Micrococcales</taxon>
        <taxon>Intrasporangiaceae</taxon>
        <taxon>Janibacter</taxon>
    </lineage>
</organism>
<keyword evidence="2" id="KW-0378">Hydrolase</keyword>
<feature type="transmembrane region" description="Helical" evidence="1">
    <location>
        <begin position="185"/>
        <end position="209"/>
    </location>
</feature>
<proteinExistence type="predicted"/>
<keyword evidence="1" id="KW-0812">Transmembrane</keyword>
<protein>
    <submittedName>
        <fullName evidence="2">PrsW family intramembrane metalloprotease</fullName>
    </submittedName>
</protein>
<dbReference type="PANTHER" id="PTHR36844:SF1">
    <property type="entry name" value="PROTEASE PRSW"/>
    <property type="match status" value="1"/>
</dbReference>
<feature type="transmembrane region" description="Helical" evidence="1">
    <location>
        <begin position="281"/>
        <end position="303"/>
    </location>
</feature>
<dbReference type="InterPro" id="IPR026898">
    <property type="entry name" value="PrsW"/>
</dbReference>
<dbReference type="EMBL" id="CP144913">
    <property type="protein sequence ID" value="WXB75470.1"/>
    <property type="molecule type" value="Genomic_DNA"/>
</dbReference>
<evidence type="ECO:0000256" key="1">
    <source>
        <dbReference type="SAM" id="Phobius"/>
    </source>
</evidence>
<feature type="transmembrane region" description="Helical" evidence="1">
    <location>
        <begin position="110"/>
        <end position="129"/>
    </location>
</feature>
<feature type="transmembrane region" description="Helical" evidence="1">
    <location>
        <begin position="255"/>
        <end position="275"/>
    </location>
</feature>
<dbReference type="Proteomes" id="UP001382727">
    <property type="component" value="Chromosome"/>
</dbReference>
<sequence>MSSSPPRPGHPALPPNEQPAWLQYQQYSPQYVAAQAQMNPTPRPTLRRWLLGGLIVAVSLVLASLFALLYGYSFGVVWTAMGLLAALLPLTVVLPLFLWLDRFEAEPWRYLVTAFLYGALGSTALAIVVNSLGGAFLMGVTDEESATMLTAVLIAPFTEETFKGLFLLVMWWFMRHEFNGLTDGIVYAGVVAAGFAFTENIQYFAGAAIEHGLGGFAMTFVMRGIVSPFLHPMFTTMTGIGVGLAAVSHSRSTKVLAPVLGWCAAVLLHGLWNLSASGTGVGLLLGLAGGFVTFVAFLTFVMWARRREGRIIGEFLMPYAATGWISSDEVGMLSSMKARRQARSWAKQHRGSVGTTSMRSFQDCASELALLRRRMHQHPVDAQTLHRERVLLDSMTARRREFAGIA</sequence>
<evidence type="ECO:0000313" key="2">
    <source>
        <dbReference type="EMBL" id="WXB75470.1"/>
    </source>
</evidence>
<keyword evidence="2" id="KW-0645">Protease</keyword>
<dbReference type="RefSeq" id="WP_338748191.1">
    <property type="nucleotide sequence ID" value="NZ_CP144913.1"/>
</dbReference>
<dbReference type="GO" id="GO:0008237">
    <property type="term" value="F:metallopeptidase activity"/>
    <property type="evidence" value="ECO:0007669"/>
    <property type="project" value="UniProtKB-KW"/>
</dbReference>